<dbReference type="PANTHER" id="PTHR43197">
    <property type="entry name" value="UTP--GLUCOSE-1-PHOSPHATE URIDYLYLTRANSFERASE"/>
    <property type="match status" value="1"/>
</dbReference>
<dbReference type="RefSeq" id="WP_192866182.1">
    <property type="nucleotide sequence ID" value="NZ_CP021324.1"/>
</dbReference>
<dbReference type="EC" id="2.7.7.9" evidence="2"/>
<gene>
    <name evidence="7" type="primary">aglF_1</name>
    <name evidence="7" type="ORF">NMSP_0135</name>
</gene>
<evidence type="ECO:0000256" key="3">
    <source>
        <dbReference type="ARBA" id="ARBA00022679"/>
    </source>
</evidence>
<dbReference type="Gene3D" id="3.90.550.10">
    <property type="entry name" value="Spore Coat Polysaccharide Biosynthesis Protein SpsA, Chain A"/>
    <property type="match status" value="1"/>
</dbReference>
<feature type="domain" description="Nucleotidyl transferase" evidence="6">
    <location>
        <begin position="3"/>
        <end position="274"/>
    </location>
</feature>
<evidence type="ECO:0000313" key="8">
    <source>
        <dbReference type="Proteomes" id="UP000249949"/>
    </source>
</evidence>
<keyword evidence="4 7" id="KW-0548">Nucleotidyltransferase</keyword>
<evidence type="ECO:0000256" key="5">
    <source>
        <dbReference type="ARBA" id="ARBA00048128"/>
    </source>
</evidence>
<dbReference type="EMBL" id="CP021324">
    <property type="protein sequence ID" value="ARS63767.1"/>
    <property type="molecule type" value="Genomic_DNA"/>
</dbReference>
<comment type="similarity">
    <text evidence="1">Belongs to the UDPGP type 2 family.</text>
</comment>
<name>A0A2Z2HHU1_9ARCH</name>
<dbReference type="GeneID" id="32900637"/>
<dbReference type="Proteomes" id="UP000249949">
    <property type="component" value="Chromosome"/>
</dbReference>
<evidence type="ECO:0000259" key="6">
    <source>
        <dbReference type="Pfam" id="PF00483"/>
    </source>
</evidence>
<reference evidence="7 8" key="1">
    <citation type="journal article" date="2017" name="Environ. Microbiol.">
        <title>Genome and epigenome of a novel marine Thaumarchaeota strain suggest viral infection, phosphorothioation DNA modification and multiple restriction systems.</title>
        <authorList>
            <person name="Ahlgren N.A."/>
            <person name="Chen Y."/>
            <person name="Needham D.M."/>
            <person name="Parada A.E."/>
            <person name="Sachdeva R."/>
            <person name="Trinh V."/>
            <person name="Chen T."/>
            <person name="Fuhrman J.A."/>
        </authorList>
    </citation>
    <scope>NUCLEOTIDE SEQUENCE [LARGE SCALE GENOMIC DNA]</scope>
    <source>
        <strain evidence="7 8">SPOT01</strain>
    </source>
</reference>
<dbReference type="SUPFAM" id="SSF53448">
    <property type="entry name" value="Nucleotide-diphospho-sugar transferases"/>
    <property type="match status" value="1"/>
</dbReference>
<comment type="catalytic activity">
    <reaction evidence="5">
        <text>alpha-D-glucose 1-phosphate + UTP + H(+) = UDP-alpha-D-glucose + diphosphate</text>
        <dbReference type="Rhea" id="RHEA:19889"/>
        <dbReference type="ChEBI" id="CHEBI:15378"/>
        <dbReference type="ChEBI" id="CHEBI:33019"/>
        <dbReference type="ChEBI" id="CHEBI:46398"/>
        <dbReference type="ChEBI" id="CHEBI:58601"/>
        <dbReference type="ChEBI" id="CHEBI:58885"/>
        <dbReference type="EC" id="2.7.7.9"/>
    </reaction>
</comment>
<dbReference type="KEGG" id="nct:NMSP_0135"/>
<sequence length="283" mass="32257">MKTVLTVAGLGTRLLPLTKELPKEMLPIFVKAKNGELLMKPILQVIFETLYDHKIRDYCFIVGKTKRAVEEHFTPDFDIVQYLKDNKKLKLSKVLDAYSKKLEKSNIVFIYQPKPIGFGDAIEKSKKFVNGDNFLLHAGDDIVISKRNDHLTRLENAFKKYDADIACLVEEVNDPKKYGVVDGIFLENGVMKITEMKEKPKNPSTKFAIIAIYIFKSSIFDKLSDVKIKGNPEKQLAYAFNMAIKKNENVIGVFLKKSEKRIDIGTPESYLQVLTSSKTIKIE</sequence>
<keyword evidence="8" id="KW-1185">Reference proteome</keyword>
<dbReference type="InterPro" id="IPR029044">
    <property type="entry name" value="Nucleotide-diphossugar_trans"/>
</dbReference>
<organism evidence="7 8">
    <name type="scientific">Candidatus Nitrosomarinus catalinensis</name>
    <dbReference type="NCBI Taxonomy" id="1898749"/>
    <lineage>
        <taxon>Archaea</taxon>
        <taxon>Nitrososphaerota</taxon>
        <taxon>Nitrososphaeria</taxon>
        <taxon>Nitrosopumilales</taxon>
        <taxon>Nitrosopumilaceae</taxon>
        <taxon>Candidatus Nitrosomarinus</taxon>
    </lineage>
</organism>
<dbReference type="GO" id="GO:0003983">
    <property type="term" value="F:UTP:glucose-1-phosphate uridylyltransferase activity"/>
    <property type="evidence" value="ECO:0007669"/>
    <property type="project" value="UniProtKB-EC"/>
</dbReference>
<dbReference type="GO" id="GO:0006011">
    <property type="term" value="P:UDP-alpha-D-glucose metabolic process"/>
    <property type="evidence" value="ECO:0007669"/>
    <property type="project" value="InterPro"/>
</dbReference>
<proteinExistence type="inferred from homology"/>
<accession>A0A2Z2HHU1</accession>
<protein>
    <recommendedName>
        <fullName evidence="2">UTP--glucose-1-phosphate uridylyltransferase</fullName>
        <ecNumber evidence="2">2.7.7.9</ecNumber>
    </recommendedName>
</protein>
<evidence type="ECO:0000256" key="1">
    <source>
        <dbReference type="ARBA" id="ARBA00006890"/>
    </source>
</evidence>
<evidence type="ECO:0000313" key="7">
    <source>
        <dbReference type="EMBL" id="ARS63767.1"/>
    </source>
</evidence>
<evidence type="ECO:0000256" key="2">
    <source>
        <dbReference type="ARBA" id="ARBA00012415"/>
    </source>
</evidence>
<evidence type="ECO:0000256" key="4">
    <source>
        <dbReference type="ARBA" id="ARBA00022695"/>
    </source>
</evidence>
<dbReference type="Pfam" id="PF00483">
    <property type="entry name" value="NTP_transferase"/>
    <property type="match status" value="1"/>
</dbReference>
<dbReference type="AlphaFoldDB" id="A0A2Z2HHU1"/>
<dbReference type="InterPro" id="IPR005771">
    <property type="entry name" value="GalU_uridylyltTrfase_bac/arc"/>
</dbReference>
<keyword evidence="3 7" id="KW-0808">Transferase</keyword>
<dbReference type="InterPro" id="IPR005835">
    <property type="entry name" value="NTP_transferase_dom"/>
</dbReference>
<dbReference type="OrthoDB" id="15372at2157"/>
<dbReference type="PANTHER" id="PTHR43197:SF1">
    <property type="entry name" value="UTP--GLUCOSE-1-PHOSPHATE URIDYLYLTRANSFERASE"/>
    <property type="match status" value="1"/>
</dbReference>